<gene>
    <name evidence="1" type="ORF">INF28_10865</name>
</gene>
<evidence type="ECO:0008006" key="3">
    <source>
        <dbReference type="Google" id="ProtNLM"/>
    </source>
</evidence>
<evidence type="ECO:0000313" key="2">
    <source>
        <dbReference type="Proteomes" id="UP000806542"/>
    </source>
</evidence>
<accession>A0A9D5R9D2</accession>
<dbReference type="RefSeq" id="WP_226393500.1">
    <property type="nucleotide sequence ID" value="NZ_JADCKB010000029.1"/>
</dbReference>
<proteinExistence type="predicted"/>
<comment type="caution">
    <text evidence="1">The sequence shown here is derived from an EMBL/GenBank/DDBJ whole genome shotgun (WGS) entry which is preliminary data.</text>
</comment>
<name>A0A9D5R9D2_9FIRM</name>
<organism evidence="1 2">
    <name type="scientific">Ructibacterium gallinarum</name>
    <dbReference type="NCBI Taxonomy" id="2779355"/>
    <lineage>
        <taxon>Bacteria</taxon>
        <taxon>Bacillati</taxon>
        <taxon>Bacillota</taxon>
        <taxon>Clostridia</taxon>
        <taxon>Eubacteriales</taxon>
        <taxon>Oscillospiraceae</taxon>
        <taxon>Ructibacterium</taxon>
    </lineage>
</organism>
<protein>
    <recommendedName>
        <fullName evidence="3">YolD-like protein</fullName>
    </recommendedName>
</protein>
<sequence>MKDDNYDDLIHLPHPVSKTHPPMPTIDRAAQFSPFAALSGYEEAIQETARLTEERMELGEYELSVLDENLRRLQDGIFDHPKVQITYFLPDDKKEGGKYLTVSGRVRRVDEYEKMVYFLDERKIPLQDICEIYFLEEEI</sequence>
<dbReference type="AlphaFoldDB" id="A0A9D5R9D2"/>
<dbReference type="Proteomes" id="UP000806542">
    <property type="component" value="Unassembled WGS sequence"/>
</dbReference>
<evidence type="ECO:0000313" key="1">
    <source>
        <dbReference type="EMBL" id="MBE5040960.1"/>
    </source>
</evidence>
<reference evidence="1" key="1">
    <citation type="submission" date="2020-10" db="EMBL/GenBank/DDBJ databases">
        <title>ChiBAC.</title>
        <authorList>
            <person name="Zenner C."/>
            <person name="Hitch T.C.A."/>
            <person name="Clavel T."/>
        </authorList>
    </citation>
    <scope>NUCLEOTIDE SEQUENCE</scope>
    <source>
        <strain evidence="1">DSM 107454</strain>
    </source>
</reference>
<dbReference type="EMBL" id="JADCKB010000029">
    <property type="protein sequence ID" value="MBE5040960.1"/>
    <property type="molecule type" value="Genomic_DNA"/>
</dbReference>
<keyword evidence="2" id="KW-1185">Reference proteome</keyword>